<evidence type="ECO:0000313" key="2">
    <source>
        <dbReference type="Proteomes" id="UP000438429"/>
    </source>
</evidence>
<gene>
    <name evidence="1" type="ORF">F2P81_008208</name>
</gene>
<name>A0A6A4T1N3_SCOMX</name>
<sequence length="127" mass="13979">MAQRGAAVGTDTNILIDVVTDSSGKRLSHKSSDGQRTPQIGIVEPSRFQGPKLLMSASISHLCSQISHHLNPPLDQLTSDLPGERAVERLHHNSFIEDVLELQTRISRLDCKDFLDARKASIKLQSV</sequence>
<accession>A0A6A4T1N3</accession>
<comment type="caution">
    <text evidence="1">The sequence shown here is derived from an EMBL/GenBank/DDBJ whole genome shotgun (WGS) entry which is preliminary data.</text>
</comment>
<dbReference type="Proteomes" id="UP000438429">
    <property type="component" value="Unassembled WGS sequence"/>
</dbReference>
<reference evidence="1 2" key="1">
    <citation type="submission" date="2019-06" db="EMBL/GenBank/DDBJ databases">
        <title>Draft genomes of female and male turbot (Scophthalmus maximus).</title>
        <authorList>
            <person name="Xu H."/>
            <person name="Xu X.-W."/>
            <person name="Shao C."/>
            <person name="Chen S."/>
        </authorList>
    </citation>
    <scope>NUCLEOTIDE SEQUENCE [LARGE SCALE GENOMIC DNA]</scope>
    <source>
        <strain evidence="1">Ysfricsl-2016a</strain>
        <tissue evidence="1">Blood</tissue>
    </source>
</reference>
<protein>
    <submittedName>
        <fullName evidence="1">Uncharacterized protein</fullName>
    </submittedName>
</protein>
<proteinExistence type="predicted"/>
<organism evidence="1 2">
    <name type="scientific">Scophthalmus maximus</name>
    <name type="common">Turbot</name>
    <name type="synonym">Psetta maxima</name>
    <dbReference type="NCBI Taxonomy" id="52904"/>
    <lineage>
        <taxon>Eukaryota</taxon>
        <taxon>Metazoa</taxon>
        <taxon>Chordata</taxon>
        <taxon>Craniata</taxon>
        <taxon>Vertebrata</taxon>
        <taxon>Euteleostomi</taxon>
        <taxon>Actinopterygii</taxon>
        <taxon>Neopterygii</taxon>
        <taxon>Teleostei</taxon>
        <taxon>Neoteleostei</taxon>
        <taxon>Acanthomorphata</taxon>
        <taxon>Carangaria</taxon>
        <taxon>Pleuronectiformes</taxon>
        <taxon>Pleuronectoidei</taxon>
        <taxon>Scophthalmidae</taxon>
        <taxon>Scophthalmus</taxon>
    </lineage>
</organism>
<dbReference type="EMBL" id="VEVO01000007">
    <property type="protein sequence ID" value="KAF0039973.1"/>
    <property type="molecule type" value="Genomic_DNA"/>
</dbReference>
<dbReference type="AlphaFoldDB" id="A0A6A4T1N3"/>
<evidence type="ECO:0000313" key="1">
    <source>
        <dbReference type="EMBL" id="KAF0039973.1"/>
    </source>
</evidence>